<dbReference type="EMBL" id="FNLM01000034">
    <property type="protein sequence ID" value="SDU50838.1"/>
    <property type="molecule type" value="Genomic_DNA"/>
</dbReference>
<sequence length="133" mass="14154">MIEEITGAGEEITGPEAQAFLTRRRYLRETSDAELLDKRLSVAPVMLEEHSLPGEEGWQQVGSAVRRPGGPAAVLGVDEVSRALLAGCRGQVPLQTLIELLAGFHGVDPDALATAALPVVREAIGRGILYEAN</sequence>
<dbReference type="InterPro" id="IPR056684">
    <property type="entry name" value="DUF7782"/>
</dbReference>
<proteinExistence type="predicted"/>
<protein>
    <recommendedName>
        <fullName evidence="1">DUF7782 domain-containing protein</fullName>
    </recommendedName>
</protein>
<gene>
    <name evidence="2" type="ORF">SAMN04488548_1341684</name>
</gene>
<dbReference type="AlphaFoldDB" id="A0A1H2J454"/>
<dbReference type="Pfam" id="PF25004">
    <property type="entry name" value="DUF7782"/>
    <property type="match status" value="1"/>
</dbReference>
<dbReference type="STRING" id="158898.SAMN04488548_1341684"/>
<accession>A0A1H2J454</accession>
<name>A0A1H2J454_9ACTN</name>
<reference evidence="2 3" key="1">
    <citation type="submission" date="2016-10" db="EMBL/GenBank/DDBJ databases">
        <authorList>
            <person name="de Groot N.N."/>
        </authorList>
    </citation>
    <scope>NUCLEOTIDE SEQUENCE [LARGE SCALE GENOMIC DNA]</scope>
    <source>
        <strain evidence="2 3">DSM 44215</strain>
    </source>
</reference>
<dbReference type="Proteomes" id="UP000183180">
    <property type="component" value="Unassembled WGS sequence"/>
</dbReference>
<feature type="domain" description="DUF7782" evidence="1">
    <location>
        <begin position="19"/>
        <end position="130"/>
    </location>
</feature>
<evidence type="ECO:0000313" key="3">
    <source>
        <dbReference type="Proteomes" id="UP000183180"/>
    </source>
</evidence>
<evidence type="ECO:0000313" key="2">
    <source>
        <dbReference type="EMBL" id="SDU50838.1"/>
    </source>
</evidence>
<organism evidence="2 3">
    <name type="scientific">Gordonia westfalica</name>
    <dbReference type="NCBI Taxonomy" id="158898"/>
    <lineage>
        <taxon>Bacteria</taxon>
        <taxon>Bacillati</taxon>
        <taxon>Actinomycetota</taxon>
        <taxon>Actinomycetes</taxon>
        <taxon>Mycobacteriales</taxon>
        <taxon>Gordoniaceae</taxon>
        <taxon>Gordonia</taxon>
    </lineage>
</organism>
<evidence type="ECO:0000259" key="1">
    <source>
        <dbReference type="Pfam" id="PF25004"/>
    </source>
</evidence>